<sequence>MSMLQLLIRWPGEHLDTAQAHAWVAAQVGAPSARVLHAVDAPLTYVRVALAEAPAPERVAAWLAAAQDRNPGAELALLRRTLTRPGASAGRPAPWHYVVETDVSADAEADFNAWYDQEHLPGLAGVPGTVHAERHLAAHGVPRYHASYDLQTRETFGSPPWLAVRATAWSDRVRPNFRNTRRIMFRDAG</sequence>
<keyword evidence="2" id="KW-1185">Reference proteome</keyword>
<dbReference type="AlphaFoldDB" id="A0A556B082"/>
<dbReference type="EMBL" id="VLTJ01000004">
    <property type="protein sequence ID" value="TSH98587.1"/>
    <property type="molecule type" value="Genomic_DNA"/>
</dbReference>
<reference evidence="1 2" key="1">
    <citation type="submission" date="2019-07" db="EMBL/GenBank/DDBJ databases">
        <title>Qingshengfaniella alkalisoli gen. nov., sp. nov., isolated from saline soil.</title>
        <authorList>
            <person name="Xu L."/>
            <person name="Huang X.-X."/>
            <person name="Sun J.-Q."/>
        </authorList>
    </citation>
    <scope>NUCLEOTIDE SEQUENCE [LARGE SCALE GENOMIC DNA]</scope>
    <source>
        <strain evidence="1 2">DSM 27279</strain>
    </source>
</reference>
<name>A0A556B082_9BURK</name>
<proteinExistence type="predicted"/>
<evidence type="ECO:0000313" key="1">
    <source>
        <dbReference type="EMBL" id="TSH98587.1"/>
    </source>
</evidence>
<gene>
    <name evidence="1" type="ORF">FOZ76_02210</name>
</gene>
<protein>
    <recommendedName>
        <fullName evidence="3">EthD domain-containing protein</fullName>
    </recommendedName>
</protein>
<accession>A0A556B082</accession>
<comment type="caution">
    <text evidence="1">The sequence shown here is derived from an EMBL/GenBank/DDBJ whole genome shotgun (WGS) entry which is preliminary data.</text>
</comment>
<dbReference type="RefSeq" id="WP_143946493.1">
    <property type="nucleotide sequence ID" value="NZ_BAABMB010000001.1"/>
</dbReference>
<dbReference type="OrthoDB" id="6537357at2"/>
<dbReference type="Proteomes" id="UP000318405">
    <property type="component" value="Unassembled WGS sequence"/>
</dbReference>
<evidence type="ECO:0008006" key="3">
    <source>
        <dbReference type="Google" id="ProtNLM"/>
    </source>
</evidence>
<evidence type="ECO:0000313" key="2">
    <source>
        <dbReference type="Proteomes" id="UP000318405"/>
    </source>
</evidence>
<organism evidence="1 2">
    <name type="scientific">Verticiella sediminum</name>
    <dbReference type="NCBI Taxonomy" id="1247510"/>
    <lineage>
        <taxon>Bacteria</taxon>
        <taxon>Pseudomonadati</taxon>
        <taxon>Pseudomonadota</taxon>
        <taxon>Betaproteobacteria</taxon>
        <taxon>Burkholderiales</taxon>
        <taxon>Alcaligenaceae</taxon>
        <taxon>Verticiella</taxon>
    </lineage>
</organism>